<feature type="region of interest" description="Disordered" evidence="1">
    <location>
        <begin position="29"/>
        <end position="56"/>
    </location>
</feature>
<evidence type="ECO:0000313" key="2">
    <source>
        <dbReference type="EMBL" id="GDY40529.1"/>
    </source>
</evidence>
<dbReference type="AlphaFoldDB" id="A0A4D4K2I2"/>
<organism evidence="2 3">
    <name type="scientific">Streptomyces antimycoticus</name>
    <dbReference type="NCBI Taxonomy" id="68175"/>
    <lineage>
        <taxon>Bacteria</taxon>
        <taxon>Bacillati</taxon>
        <taxon>Actinomycetota</taxon>
        <taxon>Actinomycetes</taxon>
        <taxon>Kitasatosporales</taxon>
        <taxon>Streptomycetaceae</taxon>
        <taxon>Streptomyces</taxon>
        <taxon>Streptomyces violaceusniger group</taxon>
    </lineage>
</organism>
<dbReference type="Proteomes" id="UP000299290">
    <property type="component" value="Unassembled WGS sequence"/>
</dbReference>
<reference evidence="2 3" key="1">
    <citation type="journal article" date="2020" name="Int. J. Syst. Evol. Microbiol.">
        <title>Reclassification of Streptomyces castelarensis and Streptomyces sporoclivatus as later heterotypic synonyms of Streptomyces antimycoticus.</title>
        <authorList>
            <person name="Komaki H."/>
            <person name="Tamura T."/>
        </authorList>
    </citation>
    <scope>NUCLEOTIDE SEQUENCE [LARGE SCALE GENOMIC DNA]</scope>
    <source>
        <strain evidence="2 3">NBRC 12839</strain>
    </source>
</reference>
<evidence type="ECO:0000313" key="3">
    <source>
        <dbReference type="Proteomes" id="UP000299290"/>
    </source>
</evidence>
<dbReference type="EMBL" id="BJHV01000001">
    <property type="protein sequence ID" value="GDY40529.1"/>
    <property type="molecule type" value="Genomic_DNA"/>
</dbReference>
<keyword evidence="3" id="KW-1185">Reference proteome</keyword>
<accession>A0A4D4K2I2</accession>
<evidence type="ECO:0000256" key="1">
    <source>
        <dbReference type="SAM" id="MobiDB-lite"/>
    </source>
</evidence>
<name>A0A4D4K2I2_9ACTN</name>
<protein>
    <submittedName>
        <fullName evidence="2">Uncharacterized protein</fullName>
    </submittedName>
</protein>
<proteinExistence type="predicted"/>
<gene>
    <name evidence="2" type="ORF">SANT12839_014110</name>
</gene>
<comment type="caution">
    <text evidence="2">The sequence shown here is derived from an EMBL/GenBank/DDBJ whole genome shotgun (WGS) entry which is preliminary data.</text>
</comment>
<sequence>METGDGWEKPELLRFATRLRDGVLTIEREGGGEVGYPVRIRGEAPPEDGKPPRRTS</sequence>
<feature type="compositionally biased region" description="Basic and acidic residues" evidence="1">
    <location>
        <begin position="40"/>
        <end position="56"/>
    </location>
</feature>